<dbReference type="AlphaFoldDB" id="A0A0L0FKN9"/>
<organism evidence="1 2">
    <name type="scientific">Sphaeroforma arctica JP610</name>
    <dbReference type="NCBI Taxonomy" id="667725"/>
    <lineage>
        <taxon>Eukaryota</taxon>
        <taxon>Ichthyosporea</taxon>
        <taxon>Ichthyophonida</taxon>
        <taxon>Sphaeroforma</taxon>
    </lineage>
</organism>
<name>A0A0L0FKN9_9EUKA</name>
<dbReference type="GeneID" id="25910690"/>
<accession>A0A0L0FKN9</accession>
<keyword evidence="2" id="KW-1185">Reference proteome</keyword>
<feature type="non-terminal residue" evidence="1">
    <location>
        <position position="1"/>
    </location>
</feature>
<dbReference type="RefSeq" id="XP_014151254.1">
    <property type="nucleotide sequence ID" value="XM_014295779.1"/>
</dbReference>
<dbReference type="EMBL" id="KQ242760">
    <property type="protein sequence ID" value="KNC77352.1"/>
    <property type="molecule type" value="Genomic_DNA"/>
</dbReference>
<protein>
    <submittedName>
        <fullName evidence="1">Uncharacterized protein</fullName>
    </submittedName>
</protein>
<proteinExistence type="predicted"/>
<evidence type="ECO:0000313" key="1">
    <source>
        <dbReference type="EMBL" id="KNC77352.1"/>
    </source>
</evidence>
<evidence type="ECO:0000313" key="2">
    <source>
        <dbReference type="Proteomes" id="UP000054560"/>
    </source>
</evidence>
<reference evidence="1 2" key="1">
    <citation type="submission" date="2011-02" db="EMBL/GenBank/DDBJ databases">
        <title>The Genome Sequence of Sphaeroforma arctica JP610.</title>
        <authorList>
            <consortium name="The Broad Institute Genome Sequencing Platform"/>
            <person name="Russ C."/>
            <person name="Cuomo C."/>
            <person name="Young S.K."/>
            <person name="Zeng Q."/>
            <person name="Gargeya S."/>
            <person name="Alvarado L."/>
            <person name="Berlin A."/>
            <person name="Chapman S.B."/>
            <person name="Chen Z."/>
            <person name="Freedman E."/>
            <person name="Gellesch M."/>
            <person name="Goldberg J."/>
            <person name="Griggs A."/>
            <person name="Gujja S."/>
            <person name="Heilman E."/>
            <person name="Heiman D."/>
            <person name="Howarth C."/>
            <person name="Mehta T."/>
            <person name="Neiman D."/>
            <person name="Pearson M."/>
            <person name="Roberts A."/>
            <person name="Saif S."/>
            <person name="Shea T."/>
            <person name="Shenoy N."/>
            <person name="Sisk P."/>
            <person name="Stolte C."/>
            <person name="Sykes S."/>
            <person name="White J."/>
            <person name="Yandava C."/>
            <person name="Burger G."/>
            <person name="Gray M.W."/>
            <person name="Holland P.W.H."/>
            <person name="King N."/>
            <person name="Lang F.B.F."/>
            <person name="Roger A.J."/>
            <person name="Ruiz-Trillo I."/>
            <person name="Haas B."/>
            <person name="Nusbaum C."/>
            <person name="Birren B."/>
        </authorList>
    </citation>
    <scope>NUCLEOTIDE SEQUENCE [LARGE SCALE GENOMIC DNA]</scope>
    <source>
        <strain evidence="1 2">JP610</strain>
    </source>
</reference>
<sequence length="53" mass="5970">EGQQVTEELKQLLAPGYAVNFDGVDDFFAFGATHGAHFPNETFYDGSYTCWYD</sequence>
<dbReference type="Proteomes" id="UP000054560">
    <property type="component" value="Unassembled WGS sequence"/>
</dbReference>
<gene>
    <name evidence="1" type="ORF">SARC_10186</name>
</gene>